<organism evidence="2 3">
    <name type="scientific">Hypsibius exemplaris</name>
    <name type="common">Freshwater tardigrade</name>
    <dbReference type="NCBI Taxonomy" id="2072580"/>
    <lineage>
        <taxon>Eukaryota</taxon>
        <taxon>Metazoa</taxon>
        <taxon>Ecdysozoa</taxon>
        <taxon>Tardigrada</taxon>
        <taxon>Eutardigrada</taxon>
        <taxon>Parachela</taxon>
        <taxon>Hypsibioidea</taxon>
        <taxon>Hypsibiidae</taxon>
        <taxon>Hypsibius</taxon>
    </lineage>
</organism>
<keyword evidence="1" id="KW-0472">Membrane</keyword>
<dbReference type="Proteomes" id="UP000192578">
    <property type="component" value="Unassembled WGS sequence"/>
</dbReference>
<comment type="caution">
    <text evidence="2">The sequence shown here is derived from an EMBL/GenBank/DDBJ whole genome shotgun (WGS) entry which is preliminary data.</text>
</comment>
<gene>
    <name evidence="2" type="ORF">BV898_16371</name>
</gene>
<protein>
    <submittedName>
        <fullName evidence="2">Uncharacterized protein</fullName>
    </submittedName>
</protein>
<sequence length="196" mass="22125">MVCIVVFGVAFHGIGVISFFRRRMQRTPLSINIVHLFSLNVVSALTQQVMNSIGVFYSGRRGWLLGNRACDLYLFWLWIYVFFMELPLCLMDRTIYRQPVDQRLHHQFTGTASLQRGGSVGQIDSARRHGIGGLRRGDRRQNSAAKTFAVSAQLTTPFPSRCCSMRRDPVIVAVVPVPRAPDRDLRRSAIPAAFLS</sequence>
<evidence type="ECO:0000313" key="3">
    <source>
        <dbReference type="Proteomes" id="UP000192578"/>
    </source>
</evidence>
<keyword evidence="3" id="KW-1185">Reference proteome</keyword>
<evidence type="ECO:0000256" key="1">
    <source>
        <dbReference type="SAM" id="Phobius"/>
    </source>
</evidence>
<dbReference type="EMBL" id="MTYJ01000243">
    <property type="protein sequence ID" value="OWA51910.1"/>
    <property type="molecule type" value="Genomic_DNA"/>
</dbReference>
<dbReference type="OrthoDB" id="9370401at2759"/>
<keyword evidence="1" id="KW-0812">Transmembrane</keyword>
<evidence type="ECO:0000313" key="2">
    <source>
        <dbReference type="EMBL" id="OWA51910.1"/>
    </source>
</evidence>
<proteinExistence type="predicted"/>
<feature type="transmembrane region" description="Helical" evidence="1">
    <location>
        <begin position="73"/>
        <end position="91"/>
    </location>
</feature>
<accession>A0A9X6NDJ1</accession>
<name>A0A9X6NDJ1_HYPEX</name>
<keyword evidence="1" id="KW-1133">Transmembrane helix</keyword>
<reference evidence="3" key="1">
    <citation type="submission" date="2017-01" db="EMBL/GenBank/DDBJ databases">
        <title>Comparative genomics of anhydrobiosis in the tardigrade Hypsibius dujardini.</title>
        <authorList>
            <person name="Yoshida Y."/>
            <person name="Koutsovoulos G."/>
            <person name="Laetsch D."/>
            <person name="Stevens L."/>
            <person name="Kumar S."/>
            <person name="Horikawa D."/>
            <person name="Ishino K."/>
            <person name="Komine S."/>
            <person name="Tomita M."/>
            <person name="Blaxter M."/>
            <person name="Arakawa K."/>
        </authorList>
    </citation>
    <scope>NUCLEOTIDE SEQUENCE [LARGE SCALE GENOMIC DNA]</scope>
    <source>
        <strain evidence="3">Z151</strain>
    </source>
</reference>
<feature type="transmembrane region" description="Helical" evidence="1">
    <location>
        <begin position="29"/>
        <end position="53"/>
    </location>
</feature>
<dbReference type="AlphaFoldDB" id="A0A9X6NDJ1"/>